<organism evidence="2 3">
    <name type="scientific">Hymenobacter persicinus</name>
    <dbReference type="NCBI Taxonomy" id="2025506"/>
    <lineage>
        <taxon>Bacteria</taxon>
        <taxon>Pseudomonadati</taxon>
        <taxon>Bacteroidota</taxon>
        <taxon>Cytophagia</taxon>
        <taxon>Cytophagales</taxon>
        <taxon>Hymenobacteraceae</taxon>
        <taxon>Hymenobacter</taxon>
    </lineage>
</organism>
<gene>
    <name evidence="2" type="ORF">EWM57_13105</name>
</gene>
<dbReference type="AlphaFoldDB" id="A0A4Q5LA34"/>
<dbReference type="Proteomes" id="UP000294155">
    <property type="component" value="Unassembled WGS sequence"/>
</dbReference>
<dbReference type="RefSeq" id="WP_129921602.1">
    <property type="nucleotide sequence ID" value="NZ_SEWE01000026.1"/>
</dbReference>
<proteinExistence type="predicted"/>
<evidence type="ECO:0008006" key="4">
    <source>
        <dbReference type="Google" id="ProtNLM"/>
    </source>
</evidence>
<keyword evidence="3" id="KW-1185">Reference proteome</keyword>
<comment type="caution">
    <text evidence="2">The sequence shown here is derived from an EMBL/GenBank/DDBJ whole genome shotgun (WGS) entry which is preliminary data.</text>
</comment>
<evidence type="ECO:0000313" key="3">
    <source>
        <dbReference type="Proteomes" id="UP000294155"/>
    </source>
</evidence>
<dbReference type="OrthoDB" id="886957at2"/>
<sequence>MKMLLTIAACFLPSATWAQSVDNGNLKPRSAELAPRQSIEQVLAGSINPRVLELATRTVLYRQLGDTVGNRYARQLRPGDCVVVRKTLPHWFAVCRATGPTQFSNDTATYYMPKTGTKGAKTFVLL</sequence>
<dbReference type="EMBL" id="SEWE01000026">
    <property type="protein sequence ID" value="RYU78728.1"/>
    <property type="molecule type" value="Genomic_DNA"/>
</dbReference>
<feature type="chain" id="PRO_5020530280" description="SH3 domain-containing protein" evidence="1">
    <location>
        <begin position="19"/>
        <end position="126"/>
    </location>
</feature>
<protein>
    <recommendedName>
        <fullName evidence="4">SH3 domain-containing protein</fullName>
    </recommendedName>
</protein>
<name>A0A4Q5LA34_9BACT</name>
<evidence type="ECO:0000256" key="1">
    <source>
        <dbReference type="SAM" id="SignalP"/>
    </source>
</evidence>
<feature type="signal peptide" evidence="1">
    <location>
        <begin position="1"/>
        <end position="18"/>
    </location>
</feature>
<keyword evidence="1" id="KW-0732">Signal</keyword>
<accession>A0A4Q5LA34</accession>
<reference evidence="2 3" key="1">
    <citation type="submission" date="2019-02" db="EMBL/GenBank/DDBJ databases">
        <title>Bacterial novel species isolated from soil.</title>
        <authorList>
            <person name="Jung H.-Y."/>
        </authorList>
    </citation>
    <scope>NUCLEOTIDE SEQUENCE [LARGE SCALE GENOMIC DNA]</scope>
    <source>
        <strain evidence="2 3">1-3-3-3</strain>
    </source>
</reference>
<evidence type="ECO:0000313" key="2">
    <source>
        <dbReference type="EMBL" id="RYU78728.1"/>
    </source>
</evidence>